<feature type="non-terminal residue" evidence="2">
    <location>
        <position position="1"/>
    </location>
</feature>
<feature type="compositionally biased region" description="Basic residues" evidence="1">
    <location>
        <begin position="7"/>
        <end position="19"/>
    </location>
</feature>
<name>A0AB35XH43_9ACTN</name>
<protein>
    <submittedName>
        <fullName evidence="2">Uncharacterized protein</fullName>
    </submittedName>
</protein>
<dbReference type="Proteomes" id="UP001309299">
    <property type="component" value="Unassembled WGS sequence"/>
</dbReference>
<evidence type="ECO:0000313" key="3">
    <source>
        <dbReference type="Proteomes" id="UP001309299"/>
    </source>
</evidence>
<evidence type="ECO:0000256" key="1">
    <source>
        <dbReference type="SAM" id="MobiDB-lite"/>
    </source>
</evidence>
<gene>
    <name evidence="2" type="ORF">V7F78_06600</name>
</gene>
<proteinExistence type="predicted"/>
<evidence type="ECO:0000313" key="2">
    <source>
        <dbReference type="EMBL" id="MEH1546684.1"/>
    </source>
</evidence>
<organism evidence="2 3">
    <name type="scientific">Cutibacterium avidum</name>
    <dbReference type="NCBI Taxonomy" id="33010"/>
    <lineage>
        <taxon>Bacteria</taxon>
        <taxon>Bacillati</taxon>
        <taxon>Actinomycetota</taxon>
        <taxon>Actinomycetes</taxon>
        <taxon>Propionibacteriales</taxon>
        <taxon>Propionibacteriaceae</taxon>
        <taxon>Cutibacterium</taxon>
    </lineage>
</organism>
<reference evidence="2" key="1">
    <citation type="submission" date="2024-02" db="EMBL/GenBank/DDBJ databases">
        <title>Bacterial skin colonization with Propionibacterium avidum as a risk factor for Periprosthetic Joint Infections - a single-center prospective study.</title>
        <authorList>
            <person name="Achermann Y."/>
        </authorList>
    </citation>
    <scope>NUCLEOTIDE SEQUENCE</scope>
    <source>
        <strain evidence="2">PAVI-2017310195</strain>
    </source>
</reference>
<comment type="caution">
    <text evidence="2">The sequence shown here is derived from an EMBL/GenBank/DDBJ whole genome shotgun (WGS) entry which is preliminary data.</text>
</comment>
<dbReference type="EMBL" id="JBAKUA010000008">
    <property type="protein sequence ID" value="MEH1546684.1"/>
    <property type="molecule type" value="Genomic_DNA"/>
</dbReference>
<dbReference type="AlphaFoldDB" id="A0AB35XH43"/>
<accession>A0AB35XH43</accession>
<sequence length="74" mass="8257">RSITSRPPRRPSRTPRSRKPSTIWGEPHPVFAEPPHMHSSMVFIGGPGEPAQVGDEVPVNVRMTTATFDEIRVK</sequence>
<feature type="region of interest" description="Disordered" evidence="1">
    <location>
        <begin position="1"/>
        <end position="56"/>
    </location>
</feature>